<dbReference type="GO" id="GO:0071916">
    <property type="term" value="F:dipeptide transmembrane transporter activity"/>
    <property type="evidence" value="ECO:0007669"/>
    <property type="project" value="TreeGrafter"/>
</dbReference>
<dbReference type="GO" id="GO:0005886">
    <property type="term" value="C:plasma membrane"/>
    <property type="evidence" value="ECO:0007669"/>
    <property type="project" value="UniProtKB-SubCell"/>
</dbReference>
<dbReference type="PROSITE" id="PS50928">
    <property type="entry name" value="ABC_TM1"/>
    <property type="match status" value="1"/>
</dbReference>
<evidence type="ECO:0000256" key="8">
    <source>
        <dbReference type="RuleBase" id="RU363032"/>
    </source>
</evidence>
<dbReference type="Gene3D" id="1.10.3720.10">
    <property type="entry name" value="MetI-like"/>
    <property type="match status" value="1"/>
</dbReference>
<dbReference type="EMBL" id="POSK01000001">
    <property type="protein sequence ID" value="PNI06561.1"/>
    <property type="molecule type" value="Genomic_DNA"/>
</dbReference>
<sequence>MGQLIYNRILQLLAVVFGVGALTFVLMRSLPGDMAFRIASSRYGQDNVSAEAAEYIRQELNLNQSGISSFFSWLIDLAQFNLGNSLVSGQPVSDIVSHQLGHSLMLAVAGLALSILIAFPLGLASVKWQKWFEPVAVVFSIAVRALPVFVIGLIFILMFALYWQWLPVAGFDTPQHLILPTLTLAIALAATSNRIVASSTRQVLRAPFYQFSMMKGLSPLRTFQRHGVRNILLPVVAFIGIQFITVIEGIVMIESLFSWPGVGHGLAHAIFARDIPVIQGTALCLGVMFVMLNTVVDLLCYWIDPRIKEEQ</sequence>
<organism evidence="10 11">
    <name type="scientific">Vibrio diazotrophicus</name>
    <dbReference type="NCBI Taxonomy" id="685"/>
    <lineage>
        <taxon>Bacteria</taxon>
        <taxon>Pseudomonadati</taxon>
        <taxon>Pseudomonadota</taxon>
        <taxon>Gammaproteobacteria</taxon>
        <taxon>Vibrionales</taxon>
        <taxon>Vibrionaceae</taxon>
        <taxon>Vibrio</taxon>
    </lineage>
</organism>
<keyword evidence="4 8" id="KW-0812">Transmembrane</keyword>
<feature type="transmembrane region" description="Helical" evidence="8">
    <location>
        <begin position="277"/>
        <end position="303"/>
    </location>
</feature>
<dbReference type="OrthoDB" id="9805855at2"/>
<comment type="caution">
    <text evidence="10">The sequence shown here is derived from an EMBL/GenBank/DDBJ whole genome shotgun (WGS) entry which is preliminary data.</text>
</comment>
<feature type="transmembrane region" description="Helical" evidence="8">
    <location>
        <begin position="104"/>
        <end position="123"/>
    </location>
</feature>
<feature type="domain" description="ABC transmembrane type-1" evidence="9">
    <location>
        <begin position="100"/>
        <end position="300"/>
    </location>
</feature>
<keyword evidence="6 8" id="KW-0472">Membrane</keyword>
<evidence type="ECO:0000256" key="2">
    <source>
        <dbReference type="ARBA" id="ARBA00022448"/>
    </source>
</evidence>
<keyword evidence="3" id="KW-1003">Cell membrane</keyword>
<evidence type="ECO:0000256" key="5">
    <source>
        <dbReference type="ARBA" id="ARBA00022989"/>
    </source>
</evidence>
<feature type="transmembrane region" description="Helical" evidence="8">
    <location>
        <begin position="12"/>
        <end position="30"/>
    </location>
</feature>
<dbReference type="InterPro" id="IPR000515">
    <property type="entry name" value="MetI-like"/>
</dbReference>
<dbReference type="AlphaFoldDB" id="A0A2J8I7T7"/>
<proteinExistence type="inferred from homology"/>
<comment type="subcellular location">
    <subcellularLocation>
        <location evidence="1 8">Cell membrane</location>
        <topology evidence="1 8">Multi-pass membrane protein</topology>
    </subcellularLocation>
</comment>
<evidence type="ECO:0000256" key="1">
    <source>
        <dbReference type="ARBA" id="ARBA00004651"/>
    </source>
</evidence>
<dbReference type="PANTHER" id="PTHR43163">
    <property type="entry name" value="DIPEPTIDE TRANSPORT SYSTEM PERMEASE PROTEIN DPPB-RELATED"/>
    <property type="match status" value="1"/>
</dbReference>
<evidence type="ECO:0000256" key="3">
    <source>
        <dbReference type="ARBA" id="ARBA00022475"/>
    </source>
</evidence>
<comment type="similarity">
    <text evidence="7">Belongs to the binding-protein-dependent transport system permease family. OppBC subfamily.</text>
</comment>
<evidence type="ECO:0000256" key="4">
    <source>
        <dbReference type="ARBA" id="ARBA00022692"/>
    </source>
</evidence>
<accession>A0A2J8I7T7</accession>
<protein>
    <submittedName>
        <fullName evidence="10">ABC transporter permease</fullName>
    </submittedName>
</protein>
<dbReference type="PANTHER" id="PTHR43163:SF6">
    <property type="entry name" value="DIPEPTIDE TRANSPORT SYSTEM PERMEASE PROTEIN DPPB-RELATED"/>
    <property type="match status" value="1"/>
</dbReference>
<dbReference type="SUPFAM" id="SSF161098">
    <property type="entry name" value="MetI-like"/>
    <property type="match status" value="1"/>
</dbReference>
<dbReference type="CDD" id="cd06261">
    <property type="entry name" value="TM_PBP2"/>
    <property type="match status" value="1"/>
</dbReference>
<dbReference type="Proteomes" id="UP000236449">
    <property type="component" value="Unassembled WGS sequence"/>
</dbReference>
<gene>
    <name evidence="10" type="ORF">C1N32_00675</name>
</gene>
<keyword evidence="2 8" id="KW-0813">Transport</keyword>
<evidence type="ECO:0000313" key="10">
    <source>
        <dbReference type="EMBL" id="PNI06561.1"/>
    </source>
</evidence>
<reference evidence="10 11" key="1">
    <citation type="submission" date="2018-01" db="EMBL/GenBank/DDBJ databases">
        <title>Draft genome sequences of six Vibrio diazotrophicus strains isolated from deep-sea sediments of the Baltic Sea.</title>
        <authorList>
            <person name="Castillo D."/>
            <person name="Vandieken V."/>
            <person name="Chiang O."/>
            <person name="Middelboe M."/>
        </authorList>
    </citation>
    <scope>NUCLEOTIDE SEQUENCE [LARGE SCALE GENOMIC DNA]</scope>
    <source>
        <strain evidence="10 11">60.27F</strain>
    </source>
</reference>
<dbReference type="RefSeq" id="WP_102965102.1">
    <property type="nucleotide sequence ID" value="NZ_POSJ01000001.1"/>
</dbReference>
<keyword evidence="5 8" id="KW-1133">Transmembrane helix</keyword>
<feature type="transmembrane region" description="Helical" evidence="8">
    <location>
        <begin position="231"/>
        <end position="257"/>
    </location>
</feature>
<name>A0A2J8I7T7_VIBDI</name>
<feature type="transmembrane region" description="Helical" evidence="8">
    <location>
        <begin position="135"/>
        <end position="165"/>
    </location>
</feature>
<evidence type="ECO:0000256" key="7">
    <source>
        <dbReference type="ARBA" id="ARBA00024202"/>
    </source>
</evidence>
<dbReference type="Pfam" id="PF00528">
    <property type="entry name" value="BPD_transp_1"/>
    <property type="match status" value="1"/>
</dbReference>
<feature type="transmembrane region" description="Helical" evidence="8">
    <location>
        <begin position="177"/>
        <end position="196"/>
    </location>
</feature>
<evidence type="ECO:0000259" key="9">
    <source>
        <dbReference type="PROSITE" id="PS50928"/>
    </source>
</evidence>
<dbReference type="InterPro" id="IPR035906">
    <property type="entry name" value="MetI-like_sf"/>
</dbReference>
<evidence type="ECO:0000256" key="6">
    <source>
        <dbReference type="ARBA" id="ARBA00023136"/>
    </source>
</evidence>
<evidence type="ECO:0000313" key="11">
    <source>
        <dbReference type="Proteomes" id="UP000236449"/>
    </source>
</evidence>